<evidence type="ECO:0000256" key="6">
    <source>
        <dbReference type="ARBA" id="ARBA00023152"/>
    </source>
</evidence>
<dbReference type="InterPro" id="IPR036646">
    <property type="entry name" value="PGAM_B_sf"/>
</dbReference>
<dbReference type="GO" id="GO:0005737">
    <property type="term" value="C:cytoplasm"/>
    <property type="evidence" value="ECO:0007669"/>
    <property type="project" value="InterPro"/>
</dbReference>
<dbReference type="Proteomes" id="UP000317366">
    <property type="component" value="Unassembled WGS sequence"/>
</dbReference>
<evidence type="ECO:0000256" key="7">
    <source>
        <dbReference type="ARBA" id="ARBA00023211"/>
    </source>
</evidence>
<feature type="binding site" evidence="10 13">
    <location>
        <position position="15"/>
    </location>
    <ligand>
        <name>Mn(2+)</name>
        <dbReference type="ChEBI" id="CHEBI:29035"/>
        <label>2</label>
    </ligand>
</feature>
<dbReference type="Pfam" id="PF06415">
    <property type="entry name" value="iPGM_N"/>
    <property type="match status" value="1"/>
</dbReference>
<feature type="binding site" evidence="10 12">
    <location>
        <begin position="262"/>
        <end position="265"/>
    </location>
    <ligand>
        <name>substrate</name>
    </ligand>
</feature>
<feature type="binding site" evidence="10 12">
    <location>
        <position position="126"/>
    </location>
    <ligand>
        <name>substrate</name>
    </ligand>
</feature>
<dbReference type="SUPFAM" id="SSF64158">
    <property type="entry name" value="2,3-Bisphosphoglycerate-independent phosphoglycerate mutase, substrate-binding domain"/>
    <property type="match status" value="1"/>
</dbReference>
<dbReference type="CDD" id="cd16010">
    <property type="entry name" value="iPGM"/>
    <property type="match status" value="1"/>
</dbReference>
<evidence type="ECO:0000256" key="10">
    <source>
        <dbReference type="HAMAP-Rule" id="MF_01038"/>
    </source>
</evidence>
<evidence type="ECO:0000259" key="14">
    <source>
        <dbReference type="Pfam" id="PF01676"/>
    </source>
</evidence>
<sequence length="521" mass="56780">MSPSSVPLAGLIILDGWALNPRAEGNAIVMARTPTMDALTRACPHATLVTWGESVGLPAGQMGNSEVGHMNLGAGRIVYQDLTRIDAAIRDGSFARNEVLRKTLERTKKRNSTLHFIGLHSPGGVHSHIRHLHALLRIAAEAGIPRLRVHAILDGRDVPPRSARADLESTESVLREIGNGRIATVCGRYYAMDRDKRWERTELAYRAMVLGEGLSAEGSVPALEQAYARGEGDEFVMPTVVQRPGEEAGIARGDTVIAYNFRPDRMRQLSRALADPAFDAFPRPRWPLDLDYVCMTSYDETFPYPVLFTDEPLRGTLGEVISREGIRQLRIAETEKYAHVTYFFNGSEEVPFEGEDRALIPSPKVATYDLKPEMSAFEVTDEAVRRLSDSTYGFFVLNYANADMVGHTGVIEAAVKAVETVDTCLGRLIEVVRRRSGTVLVTADHGNADQMIDYETGGPHTAHTMYPVPILLVGPATRLSLRSGILADVAPTLLSLMGLPAPAVMTGKSLVVSESAGAIAP</sequence>
<evidence type="ECO:0000256" key="3">
    <source>
        <dbReference type="ARBA" id="ARBA00008819"/>
    </source>
</evidence>
<dbReference type="UniPathway" id="UPA00109">
    <property type="reaction ID" value="UER00186"/>
</dbReference>
<dbReference type="Gene3D" id="3.40.1450.10">
    <property type="entry name" value="BPG-independent phosphoglycerate mutase, domain B"/>
    <property type="match status" value="1"/>
</dbReference>
<dbReference type="EMBL" id="VBOU01000089">
    <property type="protein sequence ID" value="TMQ53201.1"/>
    <property type="molecule type" value="Genomic_DNA"/>
</dbReference>
<evidence type="ECO:0000256" key="5">
    <source>
        <dbReference type="ARBA" id="ARBA00022723"/>
    </source>
</evidence>
<evidence type="ECO:0000313" key="16">
    <source>
        <dbReference type="EMBL" id="TMQ53201.1"/>
    </source>
</evidence>
<dbReference type="InterPro" id="IPR011258">
    <property type="entry name" value="BPG-indep_PGM_N"/>
</dbReference>
<feature type="binding site" evidence="10 12">
    <location>
        <position position="188"/>
    </location>
    <ligand>
        <name>substrate</name>
    </ligand>
</feature>
<feature type="binding site" evidence="10 12">
    <location>
        <begin position="156"/>
        <end position="157"/>
    </location>
    <ligand>
        <name>substrate</name>
    </ligand>
</feature>
<feature type="binding site" evidence="10 12">
    <location>
        <position position="336"/>
    </location>
    <ligand>
        <name>substrate</name>
    </ligand>
</feature>
<feature type="domain" description="BPG-independent PGAM N-terminal" evidence="15">
    <location>
        <begin position="85"/>
        <end position="300"/>
    </location>
</feature>
<dbReference type="Pfam" id="PF01676">
    <property type="entry name" value="Metalloenzyme"/>
    <property type="match status" value="1"/>
</dbReference>
<dbReference type="InterPro" id="IPR005995">
    <property type="entry name" value="Pgm_bpd_ind"/>
</dbReference>
<dbReference type="EC" id="5.4.2.12" evidence="4 10"/>
<evidence type="ECO:0000313" key="18">
    <source>
        <dbReference type="Proteomes" id="UP000317366"/>
    </source>
</evidence>
<comment type="cofactor">
    <cofactor evidence="10">
        <name>Mn(2+)</name>
        <dbReference type="ChEBI" id="CHEBI:29035"/>
    </cofactor>
    <text evidence="10">Binds 2 manganese ions per subunit.</text>
</comment>
<feature type="binding site" evidence="10 12">
    <location>
        <position position="194"/>
    </location>
    <ligand>
        <name>substrate</name>
    </ligand>
</feature>
<keyword evidence="7 10" id="KW-0464">Manganese</keyword>
<evidence type="ECO:0000256" key="11">
    <source>
        <dbReference type="PIRSR" id="PIRSR001492-1"/>
    </source>
</evidence>
<comment type="caution">
    <text evidence="17">The sequence shown here is derived from an EMBL/GenBank/DDBJ whole genome shotgun (WGS) entry which is preliminary data.</text>
</comment>
<evidence type="ECO:0000256" key="1">
    <source>
        <dbReference type="ARBA" id="ARBA00000370"/>
    </source>
</evidence>
<evidence type="ECO:0000256" key="2">
    <source>
        <dbReference type="ARBA" id="ARBA00004798"/>
    </source>
</evidence>
<dbReference type="InterPro" id="IPR017850">
    <property type="entry name" value="Alkaline_phosphatase_core_sf"/>
</dbReference>
<dbReference type="AlphaFoldDB" id="A0A538TF79"/>
<dbReference type="FunFam" id="3.40.1450.10:FF:000001">
    <property type="entry name" value="2,3-bisphosphoglycerate-independent phosphoglycerate mutase"/>
    <property type="match status" value="1"/>
</dbReference>
<organism evidence="17 18">
    <name type="scientific">Eiseniibacteriota bacterium</name>
    <dbReference type="NCBI Taxonomy" id="2212470"/>
    <lineage>
        <taxon>Bacteria</taxon>
        <taxon>Candidatus Eiseniibacteriota</taxon>
    </lineage>
</organism>
<accession>A0A538TF79</accession>
<evidence type="ECO:0000256" key="8">
    <source>
        <dbReference type="ARBA" id="ARBA00023235"/>
    </source>
</evidence>
<proteinExistence type="inferred from homology"/>
<keyword evidence="5 10" id="KW-0479">Metal-binding</keyword>
<feature type="binding site" evidence="10 13">
    <location>
        <position position="403"/>
    </location>
    <ligand>
        <name>Mn(2+)</name>
        <dbReference type="ChEBI" id="CHEBI:29035"/>
        <label>1</label>
    </ligand>
</feature>
<evidence type="ECO:0000256" key="12">
    <source>
        <dbReference type="PIRSR" id="PIRSR001492-2"/>
    </source>
</evidence>
<evidence type="ECO:0000256" key="13">
    <source>
        <dbReference type="PIRSR" id="PIRSR001492-3"/>
    </source>
</evidence>
<feature type="active site" description="Phosphoserine intermediate" evidence="10 11">
    <location>
        <position position="65"/>
    </location>
</feature>
<comment type="pathway">
    <text evidence="2 10">Carbohydrate degradation; glycolysis; pyruvate from D-glyceraldehyde 3-phosphate: step 3/5.</text>
</comment>
<dbReference type="InterPro" id="IPR006124">
    <property type="entry name" value="Metalloenzyme"/>
</dbReference>
<dbReference type="PIRSF" id="PIRSF001492">
    <property type="entry name" value="IPGAM"/>
    <property type="match status" value="1"/>
</dbReference>
<dbReference type="EMBL" id="VBOX01000084">
    <property type="protein sequence ID" value="TMQ62254.1"/>
    <property type="molecule type" value="Genomic_DNA"/>
</dbReference>
<feature type="domain" description="Metalloenzyme" evidence="14">
    <location>
        <begin position="11"/>
        <end position="500"/>
    </location>
</feature>
<evidence type="ECO:0000259" key="15">
    <source>
        <dbReference type="Pfam" id="PF06415"/>
    </source>
</evidence>
<comment type="function">
    <text evidence="10">Catalyzes the interconversion of 2-phosphoglycerate and 3-phosphoglycerate.</text>
</comment>
<evidence type="ECO:0000256" key="4">
    <source>
        <dbReference type="ARBA" id="ARBA00012026"/>
    </source>
</evidence>
<comment type="subunit">
    <text evidence="10">Monomer.</text>
</comment>
<comment type="similarity">
    <text evidence="3 10">Belongs to the BPG-independent phosphoglycerate mutase family.</text>
</comment>
<keyword evidence="8 10" id="KW-0413">Isomerase</keyword>
<dbReference type="PANTHER" id="PTHR31637:SF0">
    <property type="entry name" value="2,3-BISPHOSPHOGLYCERATE-INDEPENDENT PHOSPHOGLYCERATE MUTASE"/>
    <property type="match status" value="1"/>
</dbReference>
<feature type="binding site" evidence="10 13">
    <location>
        <position position="445"/>
    </location>
    <ligand>
        <name>Mn(2+)</name>
        <dbReference type="ChEBI" id="CHEBI:29035"/>
        <label>2</label>
    </ligand>
</feature>
<dbReference type="HAMAP" id="MF_01038">
    <property type="entry name" value="GpmI"/>
    <property type="match status" value="1"/>
</dbReference>
<feature type="binding site" evidence="10 13">
    <location>
        <position position="444"/>
    </location>
    <ligand>
        <name>Mn(2+)</name>
        <dbReference type="ChEBI" id="CHEBI:29035"/>
        <label>2</label>
    </ligand>
</feature>
<feature type="binding site" evidence="10 13">
    <location>
        <position position="65"/>
    </location>
    <ligand>
        <name>Mn(2+)</name>
        <dbReference type="ChEBI" id="CHEBI:29035"/>
        <label>2</label>
    </ligand>
</feature>
<feature type="binding site" evidence="10 13">
    <location>
        <position position="463"/>
    </location>
    <ligand>
        <name>Mn(2+)</name>
        <dbReference type="ChEBI" id="CHEBI:29035"/>
        <label>1</label>
    </ligand>
</feature>
<comment type="catalytic activity">
    <reaction evidence="1 10">
        <text>(2R)-2-phosphoglycerate = (2R)-3-phosphoglycerate</text>
        <dbReference type="Rhea" id="RHEA:15901"/>
        <dbReference type="ChEBI" id="CHEBI:58272"/>
        <dbReference type="ChEBI" id="CHEBI:58289"/>
        <dbReference type="EC" id="5.4.2.12"/>
    </reaction>
</comment>
<dbReference type="GO" id="GO:0004619">
    <property type="term" value="F:phosphoglycerate mutase activity"/>
    <property type="evidence" value="ECO:0007669"/>
    <property type="project" value="UniProtKB-UniRule"/>
</dbReference>
<dbReference type="GO" id="GO:0006096">
    <property type="term" value="P:glycolytic process"/>
    <property type="evidence" value="ECO:0007669"/>
    <property type="project" value="UniProtKB-UniRule"/>
</dbReference>
<evidence type="ECO:0000313" key="19">
    <source>
        <dbReference type="Proteomes" id="UP000319829"/>
    </source>
</evidence>
<dbReference type="Gene3D" id="3.40.720.10">
    <property type="entry name" value="Alkaline Phosphatase, subunit A"/>
    <property type="match status" value="1"/>
</dbReference>
<reference evidence="18 19" key="1">
    <citation type="journal article" date="2019" name="Nat. Microbiol.">
        <title>Mediterranean grassland soil C-N compound turnover is dependent on rainfall and depth, and is mediated by genomically divergent microorganisms.</title>
        <authorList>
            <person name="Diamond S."/>
            <person name="Andeer P.F."/>
            <person name="Li Z."/>
            <person name="Crits-Christoph A."/>
            <person name="Burstein D."/>
            <person name="Anantharaman K."/>
            <person name="Lane K.R."/>
            <person name="Thomas B.C."/>
            <person name="Pan C."/>
            <person name="Northen T.R."/>
            <person name="Banfield J.F."/>
        </authorList>
    </citation>
    <scope>NUCLEOTIDE SEQUENCE [LARGE SCALE GENOMIC DNA]</scope>
    <source>
        <strain evidence="16">WS_4</strain>
        <strain evidence="17">WS_7</strain>
    </source>
</reference>
<evidence type="ECO:0000256" key="9">
    <source>
        <dbReference type="ARBA" id="ARBA00071648"/>
    </source>
</evidence>
<dbReference type="PANTHER" id="PTHR31637">
    <property type="entry name" value="2,3-BISPHOSPHOGLYCERATE-INDEPENDENT PHOSPHOGLYCERATE MUTASE"/>
    <property type="match status" value="1"/>
</dbReference>
<gene>
    <name evidence="10" type="primary">gpmI</name>
    <name evidence="16" type="ORF">E6K74_10235</name>
    <name evidence="17" type="ORF">E6K77_07955</name>
</gene>
<dbReference type="GO" id="GO:0006007">
    <property type="term" value="P:glucose catabolic process"/>
    <property type="evidence" value="ECO:0007669"/>
    <property type="project" value="InterPro"/>
</dbReference>
<dbReference type="SUPFAM" id="SSF53649">
    <property type="entry name" value="Alkaline phosphatase-like"/>
    <property type="match status" value="1"/>
</dbReference>
<protein>
    <recommendedName>
        <fullName evidence="9 10">2,3-bisphosphoglycerate-independent phosphoglycerate mutase</fullName>
        <shortName evidence="10">BPG-independent PGAM</shortName>
        <shortName evidence="10">Phosphoglyceromutase</shortName>
        <shortName evidence="10">iPGM</shortName>
        <ecNumber evidence="4 10">5.4.2.12</ecNumber>
    </recommendedName>
</protein>
<keyword evidence="6 10" id="KW-0324">Glycolysis</keyword>
<feature type="binding site" evidence="10 13">
    <location>
        <position position="407"/>
    </location>
    <ligand>
        <name>Mn(2+)</name>
        <dbReference type="ChEBI" id="CHEBI:29035"/>
        <label>1</label>
    </ligand>
</feature>
<evidence type="ECO:0000313" key="17">
    <source>
        <dbReference type="EMBL" id="TMQ62254.1"/>
    </source>
</evidence>
<dbReference type="NCBIfam" id="TIGR01307">
    <property type="entry name" value="pgm_bpd_ind"/>
    <property type="match status" value="1"/>
</dbReference>
<dbReference type="Proteomes" id="UP000319829">
    <property type="component" value="Unassembled WGS sequence"/>
</dbReference>
<dbReference type="GO" id="GO:0030145">
    <property type="term" value="F:manganese ion binding"/>
    <property type="evidence" value="ECO:0007669"/>
    <property type="project" value="UniProtKB-UniRule"/>
</dbReference>
<name>A0A538TF79_UNCEI</name>